<gene>
    <name evidence="10" type="ORF">ACJMK2_044096</name>
</gene>
<evidence type="ECO:0000256" key="1">
    <source>
        <dbReference type="ARBA" id="ARBA00004141"/>
    </source>
</evidence>
<dbReference type="PANTHER" id="PTHR24243">
    <property type="entry name" value="G-PROTEIN COUPLED RECEPTOR"/>
    <property type="match status" value="1"/>
</dbReference>
<dbReference type="SUPFAM" id="SSF81321">
    <property type="entry name" value="Family A G protein-coupled receptor-like"/>
    <property type="match status" value="1"/>
</dbReference>
<evidence type="ECO:0000313" key="10">
    <source>
        <dbReference type="EMBL" id="KAL3866835.1"/>
    </source>
</evidence>
<keyword evidence="5 8" id="KW-0472">Membrane</keyword>
<keyword evidence="6" id="KW-0675">Receptor</keyword>
<dbReference type="AlphaFoldDB" id="A0ABD3VZR9"/>
<evidence type="ECO:0000256" key="4">
    <source>
        <dbReference type="ARBA" id="ARBA00023040"/>
    </source>
</evidence>
<keyword evidence="4" id="KW-0297">G-protein coupled receptor</keyword>
<feature type="transmembrane region" description="Helical" evidence="8">
    <location>
        <begin position="152"/>
        <end position="170"/>
    </location>
</feature>
<protein>
    <recommendedName>
        <fullName evidence="9">G-protein coupled receptors family 1 profile domain-containing protein</fullName>
    </recommendedName>
</protein>
<evidence type="ECO:0000256" key="5">
    <source>
        <dbReference type="ARBA" id="ARBA00023136"/>
    </source>
</evidence>
<dbReference type="PRINTS" id="PR00237">
    <property type="entry name" value="GPCRRHODOPSN"/>
</dbReference>
<dbReference type="EMBL" id="JBJQND010000009">
    <property type="protein sequence ID" value="KAL3866835.1"/>
    <property type="molecule type" value="Genomic_DNA"/>
</dbReference>
<reference evidence="10 11" key="1">
    <citation type="submission" date="2024-11" db="EMBL/GenBank/DDBJ databases">
        <title>Chromosome-level genome assembly of the freshwater bivalve Anodonta woodiana.</title>
        <authorList>
            <person name="Chen X."/>
        </authorList>
    </citation>
    <scope>NUCLEOTIDE SEQUENCE [LARGE SCALE GENOMIC DNA]</scope>
    <source>
        <strain evidence="10">MN2024</strain>
        <tissue evidence="10">Gills</tissue>
    </source>
</reference>
<keyword evidence="2 8" id="KW-0812">Transmembrane</keyword>
<sequence>MTLNSTAKIVTELGEKLLSFASDDFQFNQDISISSDSVMNNSTDIVKSTSGEFDRNGSLRLDEFKAPARLEAVIILSVLFCCIGAVGLLGNFLVIIVVLLDRKMRQSVTNIFIMNLAIADFFIMLFGVPEIVQFMLNRGWLLGTAVCKINRFLLVIVLYVSILSLVSVCIER</sequence>
<evidence type="ECO:0000256" key="8">
    <source>
        <dbReference type="SAM" id="Phobius"/>
    </source>
</evidence>
<dbReference type="PANTHER" id="PTHR24243:SF208">
    <property type="entry name" value="PYROKININ-1 RECEPTOR"/>
    <property type="match status" value="1"/>
</dbReference>
<comment type="subcellular location">
    <subcellularLocation>
        <location evidence="1">Membrane</location>
        <topology evidence="1">Multi-pass membrane protein</topology>
    </subcellularLocation>
</comment>
<accession>A0ABD3VZR9</accession>
<feature type="transmembrane region" description="Helical" evidence="8">
    <location>
        <begin position="72"/>
        <end position="100"/>
    </location>
</feature>
<comment type="caution">
    <text evidence="10">The sequence shown here is derived from an EMBL/GenBank/DDBJ whole genome shotgun (WGS) entry which is preliminary data.</text>
</comment>
<dbReference type="GO" id="GO:0004930">
    <property type="term" value="F:G protein-coupled receptor activity"/>
    <property type="evidence" value="ECO:0007669"/>
    <property type="project" value="UniProtKB-KW"/>
</dbReference>
<dbReference type="InterPro" id="IPR017452">
    <property type="entry name" value="GPCR_Rhodpsn_7TM"/>
</dbReference>
<proteinExistence type="predicted"/>
<keyword evidence="3 8" id="KW-1133">Transmembrane helix</keyword>
<dbReference type="GO" id="GO:0016020">
    <property type="term" value="C:membrane"/>
    <property type="evidence" value="ECO:0007669"/>
    <property type="project" value="UniProtKB-SubCell"/>
</dbReference>
<evidence type="ECO:0000256" key="7">
    <source>
        <dbReference type="ARBA" id="ARBA00023224"/>
    </source>
</evidence>
<keyword evidence="11" id="KW-1185">Reference proteome</keyword>
<dbReference type="InterPro" id="IPR000276">
    <property type="entry name" value="GPCR_Rhodpsn"/>
</dbReference>
<dbReference type="Pfam" id="PF00001">
    <property type="entry name" value="7tm_1"/>
    <property type="match status" value="1"/>
</dbReference>
<organism evidence="10 11">
    <name type="scientific">Sinanodonta woodiana</name>
    <name type="common">Chinese pond mussel</name>
    <name type="synonym">Anodonta woodiana</name>
    <dbReference type="NCBI Taxonomy" id="1069815"/>
    <lineage>
        <taxon>Eukaryota</taxon>
        <taxon>Metazoa</taxon>
        <taxon>Spiralia</taxon>
        <taxon>Lophotrochozoa</taxon>
        <taxon>Mollusca</taxon>
        <taxon>Bivalvia</taxon>
        <taxon>Autobranchia</taxon>
        <taxon>Heteroconchia</taxon>
        <taxon>Palaeoheterodonta</taxon>
        <taxon>Unionida</taxon>
        <taxon>Unionoidea</taxon>
        <taxon>Unionidae</taxon>
        <taxon>Unioninae</taxon>
        <taxon>Sinanodonta</taxon>
    </lineage>
</organism>
<evidence type="ECO:0000256" key="3">
    <source>
        <dbReference type="ARBA" id="ARBA00022989"/>
    </source>
</evidence>
<evidence type="ECO:0000259" key="9">
    <source>
        <dbReference type="PROSITE" id="PS50262"/>
    </source>
</evidence>
<dbReference type="PROSITE" id="PS50262">
    <property type="entry name" value="G_PROTEIN_RECEP_F1_2"/>
    <property type="match status" value="1"/>
</dbReference>
<keyword evidence="7" id="KW-0807">Transducer</keyword>
<evidence type="ECO:0000313" key="11">
    <source>
        <dbReference type="Proteomes" id="UP001634394"/>
    </source>
</evidence>
<dbReference type="CDD" id="cd00637">
    <property type="entry name" value="7tm_classA_rhodopsin-like"/>
    <property type="match status" value="1"/>
</dbReference>
<dbReference type="Gene3D" id="1.20.1070.10">
    <property type="entry name" value="Rhodopsin 7-helix transmembrane proteins"/>
    <property type="match status" value="1"/>
</dbReference>
<feature type="domain" description="G-protein coupled receptors family 1 profile" evidence="9">
    <location>
        <begin position="90"/>
        <end position="172"/>
    </location>
</feature>
<dbReference type="Proteomes" id="UP001634394">
    <property type="component" value="Unassembled WGS sequence"/>
</dbReference>
<evidence type="ECO:0000256" key="6">
    <source>
        <dbReference type="ARBA" id="ARBA00023170"/>
    </source>
</evidence>
<feature type="transmembrane region" description="Helical" evidence="8">
    <location>
        <begin position="112"/>
        <end position="132"/>
    </location>
</feature>
<name>A0ABD3VZR9_SINWO</name>
<evidence type="ECO:0000256" key="2">
    <source>
        <dbReference type="ARBA" id="ARBA00022692"/>
    </source>
</evidence>